<dbReference type="RefSeq" id="WP_295661462.1">
    <property type="nucleotide sequence ID" value="NZ_CADCUP010000211.1"/>
</dbReference>
<proteinExistence type="predicted"/>
<dbReference type="AlphaFoldDB" id="A0A6J4PNG0"/>
<reference evidence="2" key="1">
    <citation type="submission" date="2020-02" db="EMBL/GenBank/DDBJ databases">
        <authorList>
            <person name="Meier V. D."/>
        </authorList>
    </citation>
    <scope>NUCLEOTIDE SEQUENCE</scope>
    <source>
        <strain evidence="2">AVDCRST_MAG06</strain>
    </source>
</reference>
<evidence type="ECO:0000256" key="1">
    <source>
        <dbReference type="SAM" id="MobiDB-lite"/>
    </source>
</evidence>
<gene>
    <name evidence="2" type="ORF">AVDCRST_MAG06-3166</name>
</gene>
<protein>
    <submittedName>
        <fullName evidence="2">Uncharacterized protein</fullName>
    </submittedName>
</protein>
<feature type="region of interest" description="Disordered" evidence="1">
    <location>
        <begin position="154"/>
        <end position="181"/>
    </location>
</feature>
<name>A0A6J4PNG0_9ACTN</name>
<accession>A0A6J4PNG0</accession>
<evidence type="ECO:0000313" key="2">
    <source>
        <dbReference type="EMBL" id="CAA9415533.1"/>
    </source>
</evidence>
<sequence length="255" mass="26764">MANPEAITDEQITSVLCTYAGMVERVLRDPGRWLGTDEDPPPTAPLPARALDAVRDRAFGSTTPASPEWRREPVERRVGWWVTRIGISAGLAAAAPRFFGALANRVPLQGALGAAASGLAVCATAREHGTTAPEDWVPLLGTVLFDRQLEAPAGAVPGTAESERRLSDAEDADGDGASGGLTGGARRAVTSIWSLARALLALGDLLDHRPRGGRVVRLLGQVPVIGVASGWLDERGGIRSASQETTTLLRARARG</sequence>
<dbReference type="EMBL" id="CADCUP010000211">
    <property type="protein sequence ID" value="CAA9415533.1"/>
    <property type="molecule type" value="Genomic_DNA"/>
</dbReference>
<organism evidence="2">
    <name type="scientific">uncultured Nocardioides sp</name>
    <dbReference type="NCBI Taxonomy" id="198441"/>
    <lineage>
        <taxon>Bacteria</taxon>
        <taxon>Bacillati</taxon>
        <taxon>Actinomycetota</taxon>
        <taxon>Actinomycetes</taxon>
        <taxon>Propionibacteriales</taxon>
        <taxon>Nocardioidaceae</taxon>
        <taxon>Nocardioides</taxon>
        <taxon>environmental samples</taxon>
    </lineage>
</organism>